<evidence type="ECO:0000256" key="7">
    <source>
        <dbReference type="ARBA" id="ARBA00023125"/>
    </source>
</evidence>
<dbReference type="InterPro" id="IPR022689">
    <property type="entry name" value="Iron_dep_repressor"/>
</dbReference>
<gene>
    <name evidence="13" type="ORF">FC75_GL001679</name>
</gene>
<keyword evidence="6" id="KW-0805">Transcription regulation</keyword>
<organism evidence="13 14">
    <name type="scientific">Lacticaseibacillus camelliae DSM 22697 = JCM 13995</name>
    <dbReference type="NCBI Taxonomy" id="1423730"/>
    <lineage>
        <taxon>Bacteria</taxon>
        <taxon>Bacillati</taxon>
        <taxon>Bacillota</taxon>
        <taxon>Bacilli</taxon>
        <taxon>Lactobacillales</taxon>
        <taxon>Lactobacillaceae</taxon>
        <taxon>Lacticaseibacillus</taxon>
    </lineage>
</organism>
<dbReference type="Gene3D" id="1.10.60.10">
    <property type="entry name" value="Iron dependent repressor, metal binding and dimerisation domain"/>
    <property type="match status" value="1"/>
</dbReference>
<dbReference type="Pfam" id="PF04023">
    <property type="entry name" value="FeoA"/>
    <property type="match status" value="1"/>
</dbReference>
<evidence type="ECO:0000256" key="8">
    <source>
        <dbReference type="ARBA" id="ARBA00023159"/>
    </source>
</evidence>
<dbReference type="InterPro" id="IPR036388">
    <property type="entry name" value="WH-like_DNA-bd_sf"/>
</dbReference>
<name>A0A0R2F3I4_9LACO</name>
<evidence type="ECO:0000256" key="9">
    <source>
        <dbReference type="ARBA" id="ARBA00023163"/>
    </source>
</evidence>
<reference evidence="13 14" key="1">
    <citation type="journal article" date="2015" name="Genome Announc.">
        <title>Expanding the biotechnology potential of lactobacilli through comparative genomics of 213 strains and associated genera.</title>
        <authorList>
            <person name="Sun Z."/>
            <person name="Harris H.M."/>
            <person name="McCann A."/>
            <person name="Guo C."/>
            <person name="Argimon S."/>
            <person name="Zhang W."/>
            <person name="Yang X."/>
            <person name="Jeffery I.B."/>
            <person name="Cooney J.C."/>
            <person name="Kagawa T.F."/>
            <person name="Liu W."/>
            <person name="Song Y."/>
            <person name="Salvetti E."/>
            <person name="Wrobel A."/>
            <person name="Rasinkangas P."/>
            <person name="Parkhill J."/>
            <person name="Rea M.C."/>
            <person name="O'Sullivan O."/>
            <person name="Ritari J."/>
            <person name="Douillard F.P."/>
            <person name="Paul Ross R."/>
            <person name="Yang R."/>
            <person name="Briner A.E."/>
            <person name="Felis G.E."/>
            <person name="de Vos W.M."/>
            <person name="Barrangou R."/>
            <person name="Klaenhammer T.R."/>
            <person name="Caufield P.W."/>
            <person name="Cui Y."/>
            <person name="Zhang H."/>
            <person name="O'Toole P.W."/>
        </authorList>
    </citation>
    <scope>NUCLEOTIDE SEQUENCE [LARGE SCALE GENOMIC DNA]</scope>
    <source>
        <strain evidence="13 14">DSM 22697</strain>
    </source>
</reference>
<comment type="caution">
    <text evidence="13">The sequence shown here is derived from an EMBL/GenBank/DDBJ whole genome shotgun (WGS) entry which is preliminary data.</text>
</comment>
<dbReference type="GO" id="GO:0046983">
    <property type="term" value="F:protein dimerization activity"/>
    <property type="evidence" value="ECO:0007669"/>
    <property type="project" value="InterPro"/>
</dbReference>
<keyword evidence="7" id="KW-0238">DNA-binding</keyword>
<keyword evidence="9" id="KW-0804">Transcription</keyword>
<dbReference type="Pfam" id="PF01325">
    <property type="entry name" value="Fe_dep_repress"/>
    <property type="match status" value="1"/>
</dbReference>
<evidence type="ECO:0000313" key="13">
    <source>
        <dbReference type="EMBL" id="KRN23039.1"/>
    </source>
</evidence>
<dbReference type="InterPro" id="IPR036390">
    <property type="entry name" value="WH_DNA-bd_sf"/>
</dbReference>
<keyword evidence="4" id="KW-0963">Cytoplasm</keyword>
<dbReference type="InterPro" id="IPR036421">
    <property type="entry name" value="Fe_dep_repressor_sf"/>
</dbReference>
<dbReference type="PROSITE" id="PS50944">
    <property type="entry name" value="HTH_DTXR"/>
    <property type="match status" value="1"/>
</dbReference>
<dbReference type="PATRIC" id="fig|1423730.4.peg.1756"/>
<evidence type="ECO:0000313" key="14">
    <source>
        <dbReference type="Proteomes" id="UP000050865"/>
    </source>
</evidence>
<dbReference type="AlphaFoldDB" id="A0A0R2F3I4"/>
<keyword evidence="5" id="KW-0678">Repressor</keyword>
<evidence type="ECO:0000256" key="3">
    <source>
        <dbReference type="ARBA" id="ARBA00011738"/>
    </source>
</evidence>
<dbReference type="SMART" id="SM00529">
    <property type="entry name" value="HTH_DTXR"/>
    <property type="match status" value="1"/>
</dbReference>
<dbReference type="Gene3D" id="1.10.10.10">
    <property type="entry name" value="Winged helix-like DNA-binding domain superfamily/Winged helix DNA-binding domain"/>
    <property type="match status" value="1"/>
</dbReference>
<dbReference type="GO" id="GO:0003677">
    <property type="term" value="F:DNA binding"/>
    <property type="evidence" value="ECO:0007669"/>
    <property type="project" value="UniProtKB-KW"/>
</dbReference>
<evidence type="ECO:0000256" key="11">
    <source>
        <dbReference type="ARBA" id="ARBA00032593"/>
    </source>
</evidence>
<evidence type="ECO:0000256" key="4">
    <source>
        <dbReference type="ARBA" id="ARBA00022490"/>
    </source>
</evidence>
<dbReference type="SUPFAM" id="SSF47979">
    <property type="entry name" value="Iron-dependent repressor protein, dimerization domain"/>
    <property type="match status" value="1"/>
</dbReference>
<keyword evidence="8" id="KW-0010">Activator</keyword>
<dbReference type="Gene3D" id="2.30.30.90">
    <property type="match status" value="1"/>
</dbReference>
<dbReference type="PANTHER" id="PTHR33238">
    <property type="entry name" value="IRON (METAL) DEPENDENT REPRESSOR, DTXR FAMILY"/>
    <property type="match status" value="1"/>
</dbReference>
<dbReference type="GO" id="GO:0005737">
    <property type="term" value="C:cytoplasm"/>
    <property type="evidence" value="ECO:0007669"/>
    <property type="project" value="UniProtKB-SubCell"/>
</dbReference>
<comment type="similarity">
    <text evidence="2">Belongs to the DtxR/MntR family.</text>
</comment>
<accession>A0A0R2F3I4</accession>
<dbReference type="EMBL" id="AYZJ01000029">
    <property type="protein sequence ID" value="KRN23039.1"/>
    <property type="molecule type" value="Genomic_DNA"/>
</dbReference>
<dbReference type="GO" id="GO:0003700">
    <property type="term" value="F:DNA-binding transcription factor activity"/>
    <property type="evidence" value="ECO:0007669"/>
    <property type="project" value="InterPro"/>
</dbReference>
<dbReference type="Proteomes" id="UP000050865">
    <property type="component" value="Unassembled WGS sequence"/>
</dbReference>
<dbReference type="SUPFAM" id="SSF46785">
    <property type="entry name" value="Winged helix' DNA-binding domain"/>
    <property type="match status" value="1"/>
</dbReference>
<keyword evidence="14" id="KW-1185">Reference proteome</keyword>
<dbReference type="InterPro" id="IPR050536">
    <property type="entry name" value="DtxR_MntR_Metal-Reg"/>
</dbReference>
<evidence type="ECO:0000256" key="5">
    <source>
        <dbReference type="ARBA" id="ARBA00022491"/>
    </source>
</evidence>
<dbReference type="GO" id="GO:0046914">
    <property type="term" value="F:transition metal ion binding"/>
    <property type="evidence" value="ECO:0007669"/>
    <property type="project" value="InterPro"/>
</dbReference>
<evidence type="ECO:0000256" key="10">
    <source>
        <dbReference type="ARBA" id="ARBA00023211"/>
    </source>
</evidence>
<evidence type="ECO:0000256" key="1">
    <source>
        <dbReference type="ARBA" id="ARBA00004496"/>
    </source>
</evidence>
<dbReference type="Pfam" id="PF02742">
    <property type="entry name" value="Fe_dep_repr_C"/>
    <property type="match status" value="1"/>
</dbReference>
<sequence>MSMTPNKEDYLKMIFELGGDTALISNKQIVVGLNVSAASVSEMVTKLVEQHYVTHTPYQGIKLTASGQSRAAALVRNHRLWEVFLTEDLGYPVDNVHSEAEMLEHAMTPEMADRMAKFLGNPKYCPHGGVIPDADGHYLDQSRVTLSQVDVGTQGHIERIVDEPGLIDYVFGLGLAIEDHFEVIAKSSSAIRIRQRETGKELDIDPVRAEHIFVEL</sequence>
<comment type="subcellular location">
    <subcellularLocation>
        <location evidence="1">Cytoplasm</location>
    </subcellularLocation>
</comment>
<evidence type="ECO:0000256" key="6">
    <source>
        <dbReference type="ARBA" id="ARBA00023015"/>
    </source>
</evidence>
<dbReference type="InterPro" id="IPR038157">
    <property type="entry name" value="FeoA_core_dom"/>
</dbReference>
<dbReference type="PANTHER" id="PTHR33238:SF11">
    <property type="entry name" value="TRANSCRIPTIONAL REGULATOR MNTR"/>
    <property type="match status" value="1"/>
</dbReference>
<dbReference type="InterPro" id="IPR022687">
    <property type="entry name" value="HTH_DTXR"/>
</dbReference>
<dbReference type="InterPro" id="IPR007167">
    <property type="entry name" value="Fe-transptr_FeoA-like"/>
</dbReference>
<evidence type="ECO:0000256" key="2">
    <source>
        <dbReference type="ARBA" id="ARBA00007871"/>
    </source>
</evidence>
<evidence type="ECO:0000259" key="12">
    <source>
        <dbReference type="PROSITE" id="PS50944"/>
    </source>
</evidence>
<protein>
    <recommendedName>
        <fullName evidence="11">Manganese transport regulator</fullName>
    </recommendedName>
</protein>
<comment type="subunit">
    <text evidence="3">Homodimer.</text>
</comment>
<dbReference type="SMART" id="SM00899">
    <property type="entry name" value="FeoA"/>
    <property type="match status" value="1"/>
</dbReference>
<dbReference type="InterPro" id="IPR001367">
    <property type="entry name" value="Fe_dep_repressor"/>
</dbReference>
<feature type="domain" description="HTH dtxR-type" evidence="12">
    <location>
        <begin position="3"/>
        <end position="64"/>
    </location>
</feature>
<keyword evidence="10" id="KW-0464">Manganese</keyword>
<proteinExistence type="inferred from homology"/>
<dbReference type="STRING" id="1423730.FC75_GL001679"/>